<sequence>MIFDENECGKIIKELFEKYYFTIETELTFDDFELYNKCIEIFKFDYFRYYNNYDLKIQNIFLRIELIGILLYRIANQYHKIGKDNIAIHYSNLGRLISGFEIYFSSDIGKGLKVNHGLGTVIGARVIIGENALIHQNVTLGDKAGGRPVLKNNVIVYAGAKILGAIVCGNNSIIGANSVCLIDVPENSSVVGIPGKIYKKK</sequence>
<dbReference type="SUPFAM" id="SSF51161">
    <property type="entry name" value="Trimeric LpxA-like enzymes"/>
    <property type="match status" value="1"/>
</dbReference>
<name>A0AA96J4R1_9FLAO</name>
<protein>
    <recommendedName>
        <fullName evidence="6">Serine acetyltransferase</fullName>
    </recommendedName>
</protein>
<dbReference type="InterPro" id="IPR011004">
    <property type="entry name" value="Trimer_LpxA-like_sf"/>
</dbReference>
<organism evidence="4 5">
    <name type="scientific">Flavobacterium capsici</name>
    <dbReference type="NCBI Taxonomy" id="3075618"/>
    <lineage>
        <taxon>Bacteria</taxon>
        <taxon>Pseudomonadati</taxon>
        <taxon>Bacteroidota</taxon>
        <taxon>Flavobacteriia</taxon>
        <taxon>Flavobacteriales</taxon>
        <taxon>Flavobacteriaceae</taxon>
        <taxon>Flavobacterium</taxon>
    </lineage>
</organism>
<dbReference type="Gene3D" id="2.160.10.10">
    <property type="entry name" value="Hexapeptide repeat proteins"/>
    <property type="match status" value="1"/>
</dbReference>
<accession>A0AA96F2S8</accession>
<evidence type="ECO:0000313" key="5">
    <source>
        <dbReference type="Proteomes" id="UP001304515"/>
    </source>
</evidence>
<reference evidence="4 5" key="1">
    <citation type="submission" date="2023-09" db="EMBL/GenBank/DDBJ databases">
        <title>Flavobacterium sp. a novel bacteria isolate from Pepper rhizosphere.</title>
        <authorList>
            <person name="Peng Y."/>
            <person name="Lee J."/>
        </authorList>
    </citation>
    <scope>NUCLEOTIDE SEQUENCE [LARGE SCALE GENOMIC DNA]</scope>
    <source>
        <strain evidence="3">PMR2A8</strain>
        <strain evidence="4 5">PMTSA4</strain>
    </source>
</reference>
<dbReference type="EMBL" id="CP134890">
    <property type="protein sequence ID" value="WNM21615.1"/>
    <property type="molecule type" value="Genomic_DNA"/>
</dbReference>
<dbReference type="GO" id="GO:0016746">
    <property type="term" value="F:acyltransferase activity"/>
    <property type="evidence" value="ECO:0007669"/>
    <property type="project" value="UniProtKB-KW"/>
</dbReference>
<proteinExistence type="predicted"/>
<keyword evidence="2" id="KW-0012">Acyltransferase</keyword>
<dbReference type="Proteomes" id="UP001304515">
    <property type="component" value="Chromosome"/>
</dbReference>
<dbReference type="CDD" id="cd03354">
    <property type="entry name" value="LbH_SAT"/>
    <property type="match status" value="1"/>
</dbReference>
<evidence type="ECO:0000256" key="1">
    <source>
        <dbReference type="ARBA" id="ARBA00022679"/>
    </source>
</evidence>
<gene>
    <name evidence="4" type="ORF">RN605_13145</name>
    <name evidence="3" type="ORF">RN608_05975</name>
</gene>
<evidence type="ECO:0000313" key="4">
    <source>
        <dbReference type="EMBL" id="WNM21615.1"/>
    </source>
</evidence>
<evidence type="ECO:0000256" key="2">
    <source>
        <dbReference type="ARBA" id="ARBA00023315"/>
    </source>
</evidence>
<keyword evidence="5" id="KW-1185">Reference proteome</keyword>
<accession>A0AA96J4R1</accession>
<keyword evidence="1" id="KW-0808">Transferase</keyword>
<evidence type="ECO:0000313" key="3">
    <source>
        <dbReference type="EMBL" id="WNM20225.1"/>
    </source>
</evidence>
<dbReference type="PANTHER" id="PTHR42811">
    <property type="entry name" value="SERINE ACETYLTRANSFERASE"/>
    <property type="match status" value="1"/>
</dbReference>
<dbReference type="InterPro" id="IPR045304">
    <property type="entry name" value="LbH_SAT"/>
</dbReference>
<dbReference type="KEGG" id="fcj:RN605_13145"/>
<dbReference type="AlphaFoldDB" id="A0AA96J4R1"/>
<dbReference type="EMBL" id="CP134878">
    <property type="protein sequence ID" value="WNM20225.1"/>
    <property type="molecule type" value="Genomic_DNA"/>
</dbReference>
<evidence type="ECO:0008006" key="6">
    <source>
        <dbReference type="Google" id="ProtNLM"/>
    </source>
</evidence>
<dbReference type="RefSeq" id="WP_313325500.1">
    <property type="nucleotide sequence ID" value="NZ_CP134878.1"/>
</dbReference>